<keyword evidence="8" id="KW-1185">Reference proteome</keyword>
<comment type="catalytic activity">
    <reaction evidence="4">
        <text>oxaloacetate = enol-oxaloacetate</text>
        <dbReference type="Rhea" id="RHEA:16021"/>
        <dbReference type="ChEBI" id="CHEBI:16452"/>
        <dbReference type="ChEBI" id="CHEBI:17479"/>
        <dbReference type="EC" id="5.3.2.2"/>
    </reaction>
    <physiologicalReaction direction="right-to-left" evidence="4">
        <dbReference type="Rhea" id="RHEA:16023"/>
    </physiologicalReaction>
</comment>
<accession>A0A3P8ANB5</accession>
<dbReference type="GO" id="GO:0050163">
    <property type="term" value="F:oxaloacetate tautomerase activity"/>
    <property type="evidence" value="ECO:0007669"/>
    <property type="project" value="UniProtKB-EC"/>
</dbReference>
<reference evidence="9" key="2">
    <citation type="submission" date="2019-09" db="UniProtKB">
        <authorList>
            <consortium name="WormBaseParasite"/>
        </authorList>
    </citation>
    <scope>IDENTIFICATION</scope>
</reference>
<sequence length="119" mass="13256">MSLAAFRTMGRKIVCVGRNYKDHALELGNPIPTKPMLFLKSPNAYVQEGQPITTPPGCQNLHQEVELGIVISKTAKNVPRSEAMSYIGGYVVALDMTARDFQVFFLCAIYFLVIFNSRV</sequence>
<dbReference type="GO" id="GO:0018773">
    <property type="term" value="F:acetylpyruvate hydrolase activity"/>
    <property type="evidence" value="ECO:0007669"/>
    <property type="project" value="TreeGrafter"/>
</dbReference>
<dbReference type="InterPro" id="IPR036663">
    <property type="entry name" value="Fumarylacetoacetase_C_sf"/>
</dbReference>
<evidence type="ECO:0000256" key="3">
    <source>
        <dbReference type="ARBA" id="ARBA00042340"/>
    </source>
</evidence>
<dbReference type="GO" id="GO:0005739">
    <property type="term" value="C:mitochondrion"/>
    <property type="evidence" value="ECO:0007669"/>
    <property type="project" value="TreeGrafter"/>
</dbReference>
<proteinExistence type="inferred from homology"/>
<dbReference type="Proteomes" id="UP000050761">
    <property type="component" value="Unassembled WGS sequence"/>
</dbReference>
<evidence type="ECO:0000313" key="7">
    <source>
        <dbReference type="EMBL" id="VDO98427.1"/>
    </source>
</evidence>
<dbReference type="OrthoDB" id="5842168at2759"/>
<feature type="domain" description="Fumarylacetoacetase-like C-terminal" evidence="6">
    <location>
        <begin position="12"/>
        <end position="102"/>
    </location>
</feature>
<dbReference type="AlphaFoldDB" id="A0A183FZC2"/>
<accession>A0A183FZC2</accession>
<gene>
    <name evidence="7" type="ORF">HPBE_LOCUS14081</name>
</gene>
<evidence type="ECO:0000256" key="1">
    <source>
        <dbReference type="ARBA" id="ARBA00010211"/>
    </source>
</evidence>
<evidence type="ECO:0000313" key="8">
    <source>
        <dbReference type="Proteomes" id="UP000050761"/>
    </source>
</evidence>
<evidence type="ECO:0000313" key="9">
    <source>
        <dbReference type="WBParaSite" id="HPBE_0001408001-mRNA-1"/>
    </source>
</evidence>
<protein>
    <recommendedName>
        <fullName evidence="5">oxaloacetate tautomerase</fullName>
        <ecNumber evidence="5">5.3.2.2</ecNumber>
    </recommendedName>
    <alternativeName>
        <fullName evidence="3">Fumarylacetoacetate hydrolase domain-containing protein 1</fullName>
    </alternativeName>
</protein>
<dbReference type="SUPFAM" id="SSF56529">
    <property type="entry name" value="FAH"/>
    <property type="match status" value="1"/>
</dbReference>
<keyword evidence="2" id="KW-0479">Metal-binding</keyword>
<dbReference type="EMBL" id="UZAH01028196">
    <property type="protein sequence ID" value="VDO98427.1"/>
    <property type="molecule type" value="Genomic_DNA"/>
</dbReference>
<evidence type="ECO:0000256" key="5">
    <source>
        <dbReference type="ARBA" id="ARBA00044973"/>
    </source>
</evidence>
<dbReference type="Gene3D" id="3.90.850.10">
    <property type="entry name" value="Fumarylacetoacetase-like, C-terminal domain"/>
    <property type="match status" value="1"/>
</dbReference>
<organism evidence="8 9">
    <name type="scientific">Heligmosomoides polygyrus</name>
    <name type="common">Parasitic roundworm</name>
    <dbReference type="NCBI Taxonomy" id="6339"/>
    <lineage>
        <taxon>Eukaryota</taxon>
        <taxon>Metazoa</taxon>
        <taxon>Ecdysozoa</taxon>
        <taxon>Nematoda</taxon>
        <taxon>Chromadorea</taxon>
        <taxon>Rhabditida</taxon>
        <taxon>Rhabditina</taxon>
        <taxon>Rhabditomorpha</taxon>
        <taxon>Strongyloidea</taxon>
        <taxon>Heligmosomidae</taxon>
        <taxon>Heligmosomoides</taxon>
    </lineage>
</organism>
<dbReference type="WBParaSite" id="HPBE_0001408001-mRNA-1">
    <property type="protein sequence ID" value="HPBE_0001408001-mRNA-1"/>
    <property type="gene ID" value="HPBE_0001408001"/>
</dbReference>
<evidence type="ECO:0000256" key="4">
    <source>
        <dbReference type="ARBA" id="ARBA00044911"/>
    </source>
</evidence>
<comment type="similarity">
    <text evidence="1">Belongs to the FAH family.</text>
</comment>
<dbReference type="PANTHER" id="PTHR11820">
    <property type="entry name" value="ACYLPYRUVASE"/>
    <property type="match status" value="1"/>
</dbReference>
<evidence type="ECO:0000256" key="2">
    <source>
        <dbReference type="ARBA" id="ARBA00022723"/>
    </source>
</evidence>
<dbReference type="Pfam" id="PF01557">
    <property type="entry name" value="FAA_hydrolase"/>
    <property type="match status" value="1"/>
</dbReference>
<dbReference type="PANTHER" id="PTHR11820:SF7">
    <property type="entry name" value="ACYLPYRUVASE FAHD1, MITOCHONDRIAL"/>
    <property type="match status" value="1"/>
</dbReference>
<name>A0A183FZC2_HELPZ</name>
<dbReference type="InterPro" id="IPR011234">
    <property type="entry name" value="Fumarylacetoacetase-like_C"/>
</dbReference>
<dbReference type="GO" id="GO:0046872">
    <property type="term" value="F:metal ion binding"/>
    <property type="evidence" value="ECO:0007669"/>
    <property type="project" value="UniProtKB-KW"/>
</dbReference>
<dbReference type="EC" id="5.3.2.2" evidence="5"/>
<evidence type="ECO:0000259" key="6">
    <source>
        <dbReference type="Pfam" id="PF01557"/>
    </source>
</evidence>
<reference evidence="7 8" key="1">
    <citation type="submission" date="2018-11" db="EMBL/GenBank/DDBJ databases">
        <authorList>
            <consortium name="Pathogen Informatics"/>
        </authorList>
    </citation>
    <scope>NUCLEOTIDE SEQUENCE [LARGE SCALE GENOMIC DNA]</scope>
</reference>